<reference evidence="6 7" key="1">
    <citation type="submission" date="2024-03" db="EMBL/GenBank/DDBJ databases">
        <title>Draft genome sequence of Pseudonocardia nematodicida JCM 31783.</title>
        <authorList>
            <person name="Butdee W."/>
            <person name="Duangmal K."/>
        </authorList>
    </citation>
    <scope>NUCLEOTIDE SEQUENCE [LARGE SCALE GENOMIC DNA]</scope>
    <source>
        <strain evidence="6 7">JCM 31783</strain>
    </source>
</reference>
<dbReference type="Proteomes" id="UP001494902">
    <property type="component" value="Unassembled WGS sequence"/>
</dbReference>
<dbReference type="PROSITE" id="PS51387">
    <property type="entry name" value="FAD_PCMH"/>
    <property type="match status" value="1"/>
</dbReference>
<dbReference type="Gene3D" id="3.30.70.2520">
    <property type="match status" value="1"/>
</dbReference>
<dbReference type="Gene3D" id="3.30.43.10">
    <property type="entry name" value="Uridine Diphospho-n-acetylenolpyruvylglucosamine Reductase, domain 2"/>
    <property type="match status" value="1"/>
</dbReference>
<dbReference type="InterPro" id="IPR036318">
    <property type="entry name" value="FAD-bd_PCMH-like_sf"/>
</dbReference>
<name>A0ABV1KG60_9PSEU</name>
<dbReference type="PIRSF" id="PIRSF000136">
    <property type="entry name" value="LGO_GLO"/>
    <property type="match status" value="1"/>
</dbReference>
<protein>
    <submittedName>
        <fullName evidence="6">D-arabinono-1,4-lactone oxidase</fullName>
    </submittedName>
</protein>
<keyword evidence="4" id="KW-0560">Oxidoreductase</keyword>
<evidence type="ECO:0000313" key="6">
    <source>
        <dbReference type="EMBL" id="MEQ3553457.1"/>
    </source>
</evidence>
<dbReference type="RefSeq" id="WP_349300524.1">
    <property type="nucleotide sequence ID" value="NZ_JBEDNQ010000010.1"/>
</dbReference>
<dbReference type="Pfam" id="PF04030">
    <property type="entry name" value="ALO"/>
    <property type="match status" value="1"/>
</dbReference>
<evidence type="ECO:0000256" key="2">
    <source>
        <dbReference type="ARBA" id="ARBA00005466"/>
    </source>
</evidence>
<evidence type="ECO:0000259" key="5">
    <source>
        <dbReference type="PROSITE" id="PS51387"/>
    </source>
</evidence>
<gene>
    <name evidence="6" type="ORF">WIS52_23550</name>
</gene>
<dbReference type="InterPro" id="IPR006093">
    <property type="entry name" value="Oxy_OxRdtase_FAD_BS"/>
</dbReference>
<evidence type="ECO:0000256" key="3">
    <source>
        <dbReference type="ARBA" id="ARBA00022644"/>
    </source>
</evidence>
<dbReference type="PROSITE" id="PS00862">
    <property type="entry name" value="OX2_COVAL_FAD"/>
    <property type="match status" value="1"/>
</dbReference>
<dbReference type="Pfam" id="PF01565">
    <property type="entry name" value="FAD_binding_4"/>
    <property type="match status" value="1"/>
</dbReference>
<proteinExistence type="inferred from homology"/>
<comment type="pathway">
    <text evidence="1">Cofactor biosynthesis; L-ascorbate biosynthesis.</text>
</comment>
<dbReference type="InterPro" id="IPR010031">
    <property type="entry name" value="FAD_lactone_oxidase-like"/>
</dbReference>
<comment type="similarity">
    <text evidence="2">Belongs to the oxygen-dependent FAD-linked oxidoreductase family.</text>
</comment>
<dbReference type="InterPro" id="IPR016171">
    <property type="entry name" value="Vanillyl_alc_oxidase_C-sub2"/>
</dbReference>
<dbReference type="Gene3D" id="3.30.465.10">
    <property type="match status" value="1"/>
</dbReference>
<dbReference type="EMBL" id="JBEDNQ010000010">
    <property type="protein sequence ID" value="MEQ3553457.1"/>
    <property type="molecule type" value="Genomic_DNA"/>
</dbReference>
<dbReference type="PANTHER" id="PTHR43762">
    <property type="entry name" value="L-GULONOLACTONE OXIDASE"/>
    <property type="match status" value="1"/>
</dbReference>
<dbReference type="SUPFAM" id="SSF56176">
    <property type="entry name" value="FAD-binding/transporter-associated domain-like"/>
    <property type="match status" value="1"/>
</dbReference>
<evidence type="ECO:0000256" key="4">
    <source>
        <dbReference type="ARBA" id="ARBA00023002"/>
    </source>
</evidence>
<dbReference type="InterPro" id="IPR006094">
    <property type="entry name" value="Oxid_FAD_bind_N"/>
</dbReference>
<keyword evidence="7" id="KW-1185">Reference proteome</keyword>
<dbReference type="InterPro" id="IPR016166">
    <property type="entry name" value="FAD-bd_PCMH"/>
</dbReference>
<evidence type="ECO:0000256" key="1">
    <source>
        <dbReference type="ARBA" id="ARBA00005147"/>
    </source>
</evidence>
<sequence length="420" mass="46263">MTDQLRPVSTWTNWARNQSFVPFAVHVPSSESDVATIVADARRSGQAVRAAGSGHSFTPVVETPGRLLDMSRLSGVLAADGRSRTARILGGTPLSRVGEPLWRAGLSLQNQGDTDGQTIAGAVATGTKGSGPRYGSFSSTVRAVRLVDGRGEIVEVDGTDPEVLHAAQVSLGLLGVVTELTLECLPAYRLREANAVLGLDELLDVWETAPEQYRHFSFFWAPHDSAWSLYGLPEFPADHVYAKFLTELPVGPDPAAEPVSGEPGSRQGRAYAVYPDLPEDEEETDPGYVELEHMVERSRAREAFLAIRTLMRERFPKQISPVQVRWQGADEALLSAQYHRDTVSISVSGIRSDEGDHFLRAVDAELLRFGARPHWGKANYLTAEQVRTCFPRVDDFLAVRRRFDPDGVFLTPYLRRLLDV</sequence>
<dbReference type="InterPro" id="IPR016167">
    <property type="entry name" value="FAD-bd_PCMH_sub1"/>
</dbReference>
<dbReference type="InterPro" id="IPR007173">
    <property type="entry name" value="ALO_C"/>
</dbReference>
<dbReference type="Gene3D" id="1.10.45.10">
    <property type="entry name" value="Vanillyl-alcohol Oxidase, Chain A, domain 4"/>
    <property type="match status" value="1"/>
</dbReference>
<comment type="caution">
    <text evidence="6">The sequence shown here is derived from an EMBL/GenBank/DDBJ whole genome shotgun (WGS) entry which is preliminary data.</text>
</comment>
<dbReference type="PANTHER" id="PTHR43762:SF1">
    <property type="entry name" value="D-ARABINONO-1,4-LACTONE OXIDASE"/>
    <property type="match status" value="1"/>
</dbReference>
<keyword evidence="3" id="KW-0060">Ascorbate biosynthesis</keyword>
<organism evidence="6 7">
    <name type="scientific">Pseudonocardia nematodicida</name>
    <dbReference type="NCBI Taxonomy" id="1206997"/>
    <lineage>
        <taxon>Bacteria</taxon>
        <taxon>Bacillati</taxon>
        <taxon>Actinomycetota</taxon>
        <taxon>Actinomycetes</taxon>
        <taxon>Pseudonocardiales</taxon>
        <taxon>Pseudonocardiaceae</taxon>
        <taxon>Pseudonocardia</taxon>
    </lineage>
</organism>
<feature type="domain" description="FAD-binding PCMH-type" evidence="5">
    <location>
        <begin position="18"/>
        <end position="187"/>
    </location>
</feature>
<dbReference type="InterPro" id="IPR016169">
    <property type="entry name" value="FAD-bd_PCMH_sub2"/>
</dbReference>
<evidence type="ECO:0000313" key="7">
    <source>
        <dbReference type="Proteomes" id="UP001494902"/>
    </source>
</evidence>
<accession>A0ABV1KG60</accession>